<protein>
    <submittedName>
        <fullName evidence="2">HAD family hydrolase</fullName>
    </submittedName>
</protein>
<dbReference type="Gene3D" id="1.10.150.240">
    <property type="entry name" value="Putative phosphatase, domain 2"/>
    <property type="match status" value="1"/>
</dbReference>
<dbReference type="EMBL" id="JAPNTZ010000015">
    <property type="protein sequence ID" value="MCY1143400.1"/>
    <property type="molecule type" value="Genomic_DNA"/>
</dbReference>
<dbReference type="GO" id="GO:0016787">
    <property type="term" value="F:hydrolase activity"/>
    <property type="evidence" value="ECO:0007669"/>
    <property type="project" value="UniProtKB-KW"/>
</dbReference>
<evidence type="ECO:0000256" key="1">
    <source>
        <dbReference type="ARBA" id="ARBA00022801"/>
    </source>
</evidence>
<reference evidence="2" key="1">
    <citation type="submission" date="2022-11" db="EMBL/GenBank/DDBJ databases">
        <authorList>
            <person name="Somphong A."/>
            <person name="Phongsopitanun W."/>
        </authorList>
    </citation>
    <scope>NUCLEOTIDE SEQUENCE</scope>
    <source>
        <strain evidence="2">Pm04-4</strain>
    </source>
</reference>
<dbReference type="Pfam" id="PF00702">
    <property type="entry name" value="Hydrolase"/>
    <property type="match status" value="1"/>
</dbReference>
<dbReference type="PANTHER" id="PTHR43316:SF3">
    <property type="entry name" value="HALOACID DEHALOGENASE, TYPE II (AFU_ORTHOLOGUE AFUA_2G07750)-RELATED"/>
    <property type="match status" value="1"/>
</dbReference>
<dbReference type="SFLD" id="SFLDS00003">
    <property type="entry name" value="Haloacid_Dehalogenase"/>
    <property type="match status" value="1"/>
</dbReference>
<keyword evidence="3" id="KW-1185">Reference proteome</keyword>
<dbReference type="InterPro" id="IPR023214">
    <property type="entry name" value="HAD_sf"/>
</dbReference>
<comment type="caution">
    <text evidence="2">The sequence shown here is derived from an EMBL/GenBank/DDBJ whole genome shotgun (WGS) entry which is preliminary data.</text>
</comment>
<dbReference type="InterPro" id="IPR006439">
    <property type="entry name" value="HAD-SF_hydro_IA"/>
</dbReference>
<dbReference type="Gene3D" id="3.40.50.1000">
    <property type="entry name" value="HAD superfamily/HAD-like"/>
    <property type="match status" value="1"/>
</dbReference>
<dbReference type="Proteomes" id="UP001151002">
    <property type="component" value="Unassembled WGS sequence"/>
</dbReference>
<evidence type="ECO:0000313" key="2">
    <source>
        <dbReference type="EMBL" id="MCY1143400.1"/>
    </source>
</evidence>
<organism evidence="2 3">
    <name type="scientific">Paractinoplanes pyxinae</name>
    <dbReference type="NCBI Taxonomy" id="2997416"/>
    <lineage>
        <taxon>Bacteria</taxon>
        <taxon>Bacillati</taxon>
        <taxon>Actinomycetota</taxon>
        <taxon>Actinomycetes</taxon>
        <taxon>Micromonosporales</taxon>
        <taxon>Micromonosporaceae</taxon>
        <taxon>Paractinoplanes</taxon>
    </lineage>
</organism>
<dbReference type="RefSeq" id="WP_267567928.1">
    <property type="nucleotide sequence ID" value="NZ_JAPNTZ010000015.1"/>
</dbReference>
<name>A0ABT4BCU6_9ACTN</name>
<proteinExistence type="predicted"/>
<evidence type="ECO:0000313" key="3">
    <source>
        <dbReference type="Proteomes" id="UP001151002"/>
    </source>
</evidence>
<dbReference type="InterPro" id="IPR051540">
    <property type="entry name" value="S-2-haloacid_dehalogenase"/>
</dbReference>
<dbReference type="SUPFAM" id="SSF56784">
    <property type="entry name" value="HAD-like"/>
    <property type="match status" value="1"/>
</dbReference>
<keyword evidence="1 2" id="KW-0378">Hydrolase</keyword>
<dbReference type="InterPro" id="IPR036412">
    <property type="entry name" value="HAD-like_sf"/>
</dbReference>
<dbReference type="SFLD" id="SFLDG01129">
    <property type="entry name" value="C1.5:_HAD__Beta-PGM__Phosphata"/>
    <property type="match status" value="1"/>
</dbReference>
<dbReference type="NCBIfam" id="TIGR01549">
    <property type="entry name" value="HAD-SF-IA-v1"/>
    <property type="match status" value="1"/>
</dbReference>
<dbReference type="InterPro" id="IPR023198">
    <property type="entry name" value="PGP-like_dom2"/>
</dbReference>
<accession>A0ABT4BCU6</accession>
<dbReference type="PRINTS" id="PR00413">
    <property type="entry name" value="HADHALOGNASE"/>
</dbReference>
<sequence>MAEAILLDVFGTLVRDDGAGEARIAAEVAGLAGVPAADVAAEWDRRLWAMADGAYGENFLNLADLNAASLAATAGHFGVQVDAVGLCREAVDPAPALFPDALPFLESVRVPVCLVSDADTAHLDAVLHLHDIRVEHVVTSEDARAYKPRPEPFKMALRLLGLPAAEVIHIGDSPASDLVGAAALGIPSVFVNRTGRALPEGLHPVRTVAALPS</sequence>
<gene>
    <name evidence="2" type="ORF">OWR29_35840</name>
</gene>
<dbReference type="PANTHER" id="PTHR43316">
    <property type="entry name" value="HYDROLASE, HALOACID DELAHOGENASE-RELATED"/>
    <property type="match status" value="1"/>
</dbReference>